<sequence length="78" mass="8644">MSENIIQANEIQDETEENVNAENDAGPSHAEAFPALETETVDLLGESQNNDFTLFVDDLLFLCNLMSKGRFIIRAIAV</sequence>
<dbReference type="Proteomes" id="UP000824533">
    <property type="component" value="Linkage Group LG29"/>
</dbReference>
<proteinExistence type="predicted"/>
<accession>A0ACC1CEF9</accession>
<organism evidence="1 2">
    <name type="scientific">Dendrolimus kikuchii</name>
    <dbReference type="NCBI Taxonomy" id="765133"/>
    <lineage>
        <taxon>Eukaryota</taxon>
        <taxon>Metazoa</taxon>
        <taxon>Ecdysozoa</taxon>
        <taxon>Arthropoda</taxon>
        <taxon>Hexapoda</taxon>
        <taxon>Insecta</taxon>
        <taxon>Pterygota</taxon>
        <taxon>Neoptera</taxon>
        <taxon>Endopterygota</taxon>
        <taxon>Lepidoptera</taxon>
        <taxon>Glossata</taxon>
        <taxon>Ditrysia</taxon>
        <taxon>Bombycoidea</taxon>
        <taxon>Lasiocampidae</taxon>
        <taxon>Dendrolimus</taxon>
    </lineage>
</organism>
<dbReference type="EMBL" id="CM034415">
    <property type="protein sequence ID" value="KAJ0169966.1"/>
    <property type="molecule type" value="Genomic_DNA"/>
</dbReference>
<protein>
    <submittedName>
        <fullName evidence="1">Uncharacterized protein</fullName>
    </submittedName>
</protein>
<evidence type="ECO:0000313" key="1">
    <source>
        <dbReference type="EMBL" id="KAJ0169966.1"/>
    </source>
</evidence>
<reference evidence="1 2" key="1">
    <citation type="journal article" date="2021" name="Front. Genet.">
        <title>Chromosome-Level Genome Assembly Reveals Significant Gene Expansion in the Toll and IMD Signaling Pathways of Dendrolimus kikuchii.</title>
        <authorList>
            <person name="Zhou J."/>
            <person name="Wu P."/>
            <person name="Xiong Z."/>
            <person name="Liu N."/>
            <person name="Zhao N."/>
            <person name="Ji M."/>
            <person name="Qiu Y."/>
            <person name="Yang B."/>
        </authorList>
    </citation>
    <scope>NUCLEOTIDE SEQUENCE [LARGE SCALE GENOMIC DNA]</scope>
    <source>
        <strain evidence="1">Ann1</strain>
    </source>
</reference>
<gene>
    <name evidence="1" type="ORF">K1T71_014572</name>
</gene>
<name>A0ACC1CEF9_9NEOP</name>
<keyword evidence="2" id="KW-1185">Reference proteome</keyword>
<comment type="caution">
    <text evidence="1">The sequence shown here is derived from an EMBL/GenBank/DDBJ whole genome shotgun (WGS) entry which is preliminary data.</text>
</comment>
<evidence type="ECO:0000313" key="2">
    <source>
        <dbReference type="Proteomes" id="UP000824533"/>
    </source>
</evidence>